<evidence type="ECO:0000313" key="2">
    <source>
        <dbReference type="Proteomes" id="UP001365128"/>
    </source>
</evidence>
<dbReference type="Proteomes" id="UP001365128">
    <property type="component" value="Unassembled WGS sequence"/>
</dbReference>
<dbReference type="EMBL" id="JBBPDW010000039">
    <property type="protein sequence ID" value="KAK7535543.1"/>
    <property type="molecule type" value="Genomic_DNA"/>
</dbReference>
<comment type="caution">
    <text evidence="1">The sequence shown here is derived from an EMBL/GenBank/DDBJ whole genome shotgun (WGS) entry which is preliminary data.</text>
</comment>
<reference evidence="1 2" key="1">
    <citation type="submission" date="2024-04" db="EMBL/GenBank/DDBJ databases">
        <title>Phyllosticta paracitricarpa is synonymous to the EU quarantine fungus P. citricarpa based on phylogenomic analyses.</title>
        <authorList>
            <consortium name="Lawrence Berkeley National Laboratory"/>
            <person name="Van Ingen-Buijs V.A."/>
            <person name="Van Westerhoven A.C."/>
            <person name="Haridas S."/>
            <person name="Skiadas P."/>
            <person name="Martin F."/>
            <person name="Groenewald J.Z."/>
            <person name="Crous P.W."/>
            <person name="Seidl M.F."/>
        </authorList>
    </citation>
    <scope>NUCLEOTIDE SEQUENCE [LARGE SCALE GENOMIC DNA]</scope>
    <source>
        <strain evidence="1 2">CBS 122670</strain>
    </source>
</reference>
<name>A0ABR1LJZ9_9PEZI</name>
<gene>
    <name evidence="1" type="ORF">IWX46DRAFT_643821</name>
</gene>
<accession>A0ABR1LJZ9</accession>
<keyword evidence="2" id="KW-1185">Reference proteome</keyword>
<sequence length="109" mass="11759">MSAPARHAVEDAPGPEDLVDVSRSLDVSHAWAVTSDNVLLPHPTPYGGDPLKKYYQLFMLSLYACSFSYGENILGAAWTTVSEDTGVSLTNMNGGSALNYMLFGLVNIF</sequence>
<proteinExistence type="predicted"/>
<evidence type="ECO:0000313" key="1">
    <source>
        <dbReference type="EMBL" id="KAK7535543.1"/>
    </source>
</evidence>
<organism evidence="1 2">
    <name type="scientific">Phyllosticta citricarpa</name>
    <dbReference type="NCBI Taxonomy" id="55181"/>
    <lineage>
        <taxon>Eukaryota</taxon>
        <taxon>Fungi</taxon>
        <taxon>Dikarya</taxon>
        <taxon>Ascomycota</taxon>
        <taxon>Pezizomycotina</taxon>
        <taxon>Dothideomycetes</taxon>
        <taxon>Dothideomycetes incertae sedis</taxon>
        <taxon>Botryosphaeriales</taxon>
        <taxon>Phyllostictaceae</taxon>
        <taxon>Phyllosticta</taxon>
    </lineage>
</organism>
<protein>
    <submittedName>
        <fullName evidence="1">Uncharacterized protein</fullName>
    </submittedName>
</protein>